<name>A0A7X6R5F2_9NOCA</name>
<dbReference type="AlphaFoldDB" id="A0A7X6R5F2"/>
<evidence type="ECO:0000259" key="1">
    <source>
        <dbReference type="Pfam" id="PF01636"/>
    </source>
</evidence>
<accession>A0A7X6R5F2</accession>
<organism evidence="2 3">
    <name type="scientific">Nocardia gamkensis</name>
    <dbReference type="NCBI Taxonomy" id="352869"/>
    <lineage>
        <taxon>Bacteria</taxon>
        <taxon>Bacillati</taxon>
        <taxon>Actinomycetota</taxon>
        <taxon>Actinomycetes</taxon>
        <taxon>Mycobacteriales</taxon>
        <taxon>Nocardiaceae</taxon>
        <taxon>Nocardia</taxon>
    </lineage>
</organism>
<dbReference type="InterPro" id="IPR011009">
    <property type="entry name" value="Kinase-like_dom_sf"/>
</dbReference>
<gene>
    <name evidence="2" type="ORF">HGB38_24245</name>
</gene>
<dbReference type="Gene3D" id="3.90.1200.10">
    <property type="match status" value="1"/>
</dbReference>
<dbReference type="RefSeq" id="WP_063910348.1">
    <property type="nucleotide sequence ID" value="NZ_JAAXOS010000012.1"/>
</dbReference>
<evidence type="ECO:0000313" key="3">
    <source>
        <dbReference type="Proteomes" id="UP000540698"/>
    </source>
</evidence>
<dbReference type="SUPFAM" id="SSF56112">
    <property type="entry name" value="Protein kinase-like (PK-like)"/>
    <property type="match status" value="1"/>
</dbReference>
<protein>
    <submittedName>
        <fullName evidence="2">Aminoglycoside phosphotransferase family protein</fullName>
    </submittedName>
</protein>
<dbReference type="Pfam" id="PF01636">
    <property type="entry name" value="APH"/>
    <property type="match status" value="1"/>
</dbReference>
<keyword evidence="2" id="KW-0808">Transferase</keyword>
<dbReference type="InterPro" id="IPR002575">
    <property type="entry name" value="Aminoglycoside_PTrfase"/>
</dbReference>
<reference evidence="2 3" key="1">
    <citation type="submission" date="2020-04" db="EMBL/GenBank/DDBJ databases">
        <title>MicrobeNet Type strains.</title>
        <authorList>
            <person name="Nicholson A.C."/>
        </authorList>
    </citation>
    <scope>NUCLEOTIDE SEQUENCE [LARGE SCALE GENOMIC DNA]</scope>
    <source>
        <strain evidence="2 3">DSM 44956</strain>
    </source>
</reference>
<comment type="caution">
    <text evidence="2">The sequence shown here is derived from an EMBL/GenBank/DDBJ whole genome shotgun (WGS) entry which is preliminary data.</text>
</comment>
<dbReference type="EMBL" id="JAAXOS010000012">
    <property type="protein sequence ID" value="NKY29306.1"/>
    <property type="molecule type" value="Genomic_DNA"/>
</dbReference>
<sequence length="293" mass="32750">MTAATSSEAILAEAARRADLELTDQEMIRAGSHAIYRAGDVVARIGEPGSLNDAERELRVSQWLNSSDIPTVKAVSELAQPILVDDRPVTWWHLIPDHRPATPAELGAMLRALHSLTPPTDPGLPRYAPFGDLRMRLATADTVNEDDRTWLLMRYDELRRRYDELPEPPRPAVIHGDAWQGNLVVPPTGIPTVLDLDKVSLGRPEWDLIQLAVDYADFARVSEADYLSFVHAYGGYDVTTWPTFRLFADIQELRWAGFAIGQAGASRSAAQQAEHRIACLRGKVTRPWRWEAL</sequence>
<evidence type="ECO:0000313" key="2">
    <source>
        <dbReference type="EMBL" id="NKY29306.1"/>
    </source>
</evidence>
<dbReference type="GO" id="GO:0016740">
    <property type="term" value="F:transferase activity"/>
    <property type="evidence" value="ECO:0007669"/>
    <property type="project" value="UniProtKB-KW"/>
</dbReference>
<keyword evidence="3" id="KW-1185">Reference proteome</keyword>
<dbReference type="Proteomes" id="UP000540698">
    <property type="component" value="Unassembled WGS sequence"/>
</dbReference>
<proteinExistence type="predicted"/>
<feature type="domain" description="Aminoglycoside phosphotransferase" evidence="1">
    <location>
        <begin position="38"/>
        <end position="246"/>
    </location>
</feature>